<dbReference type="SUPFAM" id="SSF49313">
    <property type="entry name" value="Cadherin-like"/>
    <property type="match status" value="1"/>
</dbReference>
<dbReference type="VEuPathDB" id="VectorBase:AQUA015333"/>
<dbReference type="Pfam" id="PF00028">
    <property type="entry name" value="Cadherin"/>
    <property type="match status" value="1"/>
</dbReference>
<dbReference type="CDD" id="cd11304">
    <property type="entry name" value="Cadherin_repeat"/>
    <property type="match status" value="1"/>
</dbReference>
<dbReference type="Proteomes" id="UP000076407">
    <property type="component" value="Unassembled WGS sequence"/>
</dbReference>
<evidence type="ECO:0000313" key="2">
    <source>
        <dbReference type="EnsemblMetazoa" id="AQUA015333-PA"/>
    </source>
</evidence>
<dbReference type="STRING" id="34691.A0A182XU52"/>
<organism evidence="2 3">
    <name type="scientific">Anopheles quadriannulatus</name>
    <name type="common">Mosquito</name>
    <dbReference type="NCBI Taxonomy" id="34691"/>
    <lineage>
        <taxon>Eukaryota</taxon>
        <taxon>Metazoa</taxon>
        <taxon>Ecdysozoa</taxon>
        <taxon>Arthropoda</taxon>
        <taxon>Hexapoda</taxon>
        <taxon>Insecta</taxon>
        <taxon>Pterygota</taxon>
        <taxon>Neoptera</taxon>
        <taxon>Endopterygota</taxon>
        <taxon>Diptera</taxon>
        <taxon>Nematocera</taxon>
        <taxon>Culicoidea</taxon>
        <taxon>Culicidae</taxon>
        <taxon>Anophelinae</taxon>
        <taxon>Anopheles</taxon>
    </lineage>
</organism>
<dbReference type="Gene3D" id="2.60.40.60">
    <property type="entry name" value="Cadherins"/>
    <property type="match status" value="1"/>
</dbReference>
<dbReference type="GO" id="GO:0016020">
    <property type="term" value="C:membrane"/>
    <property type="evidence" value="ECO:0007669"/>
    <property type="project" value="InterPro"/>
</dbReference>
<protein>
    <recommendedName>
        <fullName evidence="1">Cadherin domain-containing protein</fullName>
    </recommendedName>
</protein>
<dbReference type="GO" id="GO:0007156">
    <property type="term" value="P:homophilic cell adhesion via plasma membrane adhesion molecules"/>
    <property type="evidence" value="ECO:0007669"/>
    <property type="project" value="InterPro"/>
</dbReference>
<proteinExistence type="predicted"/>
<dbReference type="AlphaFoldDB" id="A0A182XU52"/>
<dbReference type="GO" id="GO:0005509">
    <property type="term" value="F:calcium ion binding"/>
    <property type="evidence" value="ECO:0007669"/>
    <property type="project" value="InterPro"/>
</dbReference>
<accession>A0A182XU52</accession>
<evidence type="ECO:0000259" key="1">
    <source>
        <dbReference type="Pfam" id="PF00028"/>
    </source>
</evidence>
<dbReference type="EnsemblMetazoa" id="AQUA015333-RA">
    <property type="protein sequence ID" value="AQUA015333-PA"/>
    <property type="gene ID" value="AQUA015333"/>
</dbReference>
<feature type="domain" description="Cadherin" evidence="1">
    <location>
        <begin position="2"/>
        <end position="38"/>
    </location>
</feature>
<keyword evidence="3" id="KW-1185">Reference proteome</keyword>
<name>A0A182XU52_ANOQN</name>
<dbReference type="InterPro" id="IPR015919">
    <property type="entry name" value="Cadherin-like_sf"/>
</dbReference>
<reference evidence="2" key="1">
    <citation type="submission" date="2020-05" db="UniProtKB">
        <authorList>
            <consortium name="EnsemblMetazoa"/>
        </authorList>
    </citation>
    <scope>IDENTIFICATION</scope>
    <source>
        <strain evidence="2">SANGQUA</strain>
    </source>
</reference>
<dbReference type="InterPro" id="IPR002126">
    <property type="entry name" value="Cadherin-like_dom"/>
</dbReference>
<sequence>SGVRYKISSGNIDNVFAIHNATGALYVAKALDYEKIKKVSPQG</sequence>
<evidence type="ECO:0000313" key="3">
    <source>
        <dbReference type="Proteomes" id="UP000076407"/>
    </source>
</evidence>